<dbReference type="EMBL" id="CAMPGE010007442">
    <property type="protein sequence ID" value="CAI2366359.1"/>
    <property type="molecule type" value="Genomic_DNA"/>
</dbReference>
<keyword evidence="1" id="KW-0175">Coiled coil</keyword>
<feature type="coiled-coil region" evidence="1">
    <location>
        <begin position="471"/>
        <end position="501"/>
    </location>
</feature>
<reference evidence="3" key="1">
    <citation type="submission" date="2023-07" db="EMBL/GenBank/DDBJ databases">
        <authorList>
            <consortium name="AG Swart"/>
            <person name="Singh M."/>
            <person name="Singh A."/>
            <person name="Seah K."/>
            <person name="Emmerich C."/>
        </authorList>
    </citation>
    <scope>NUCLEOTIDE SEQUENCE</scope>
    <source>
        <strain evidence="3">DP1</strain>
    </source>
</reference>
<protein>
    <submittedName>
        <fullName evidence="3">Uncharacterized protein</fullName>
    </submittedName>
</protein>
<keyword evidence="4" id="KW-1185">Reference proteome</keyword>
<evidence type="ECO:0000256" key="2">
    <source>
        <dbReference type="SAM" id="MobiDB-lite"/>
    </source>
</evidence>
<gene>
    <name evidence="3" type="ORF">ECRASSUSDP1_LOCUS7632</name>
</gene>
<accession>A0AAD1UCM6</accession>
<evidence type="ECO:0000313" key="4">
    <source>
        <dbReference type="Proteomes" id="UP001295684"/>
    </source>
</evidence>
<dbReference type="AlphaFoldDB" id="A0AAD1UCM6"/>
<sequence length="501" mass="60650">MLTNFKTLFQQRSLCRIPSANINVFFQFGGETPEIKAKRAAAIKKAYKAKQLKQDQDEFSWWNKVKDITFQELKGIPQKQVKRDLRRYLTMFEKSQLLQDQTHIHLRRADSRFQEHYFLKRLISDKEREEEIERDMLKKEERFSPNNESEDLLSEQPRNANIPNYNFEQHKEFTKIYNEEIEKDTYRRNEMKRILKYIKHNPDESLSKIWRNAIFHGKISSALDIDRFVDESVDIEGFKLQPLKNKREVILTKSSNDITDYDCWTCFDRETGINEYHRDPDTTIMLSPKEVRHVFGDPLWCPNETTTGIYTFEDTHLDIFVLAEPHSTVITRGENKDPEYYEAQKVLDKSRREKPFYDIDEFWLSEEKRKFFIFCTKYAYKRKFKKWLYNEIEAKKNEKSCEERVYEKYGHMLSHFENYNEDYERFNERGAEKVAAFNYMWTDFLDEEELKELDKVPELPKPAEYLDMDKAYKMNLSKKELEALYQQLKDEEKEDEEKEDE</sequence>
<evidence type="ECO:0000313" key="3">
    <source>
        <dbReference type="EMBL" id="CAI2366359.1"/>
    </source>
</evidence>
<comment type="caution">
    <text evidence="3">The sequence shown here is derived from an EMBL/GenBank/DDBJ whole genome shotgun (WGS) entry which is preliminary data.</text>
</comment>
<organism evidence="3 4">
    <name type="scientific">Euplotes crassus</name>
    <dbReference type="NCBI Taxonomy" id="5936"/>
    <lineage>
        <taxon>Eukaryota</taxon>
        <taxon>Sar</taxon>
        <taxon>Alveolata</taxon>
        <taxon>Ciliophora</taxon>
        <taxon>Intramacronucleata</taxon>
        <taxon>Spirotrichea</taxon>
        <taxon>Hypotrichia</taxon>
        <taxon>Euplotida</taxon>
        <taxon>Euplotidae</taxon>
        <taxon>Moneuplotes</taxon>
    </lineage>
</organism>
<evidence type="ECO:0000256" key="1">
    <source>
        <dbReference type="SAM" id="Coils"/>
    </source>
</evidence>
<proteinExistence type="predicted"/>
<dbReference type="Proteomes" id="UP001295684">
    <property type="component" value="Unassembled WGS sequence"/>
</dbReference>
<name>A0AAD1UCM6_EUPCR</name>
<feature type="region of interest" description="Disordered" evidence="2">
    <location>
        <begin position="141"/>
        <end position="160"/>
    </location>
</feature>